<dbReference type="Proteomes" id="UP000318538">
    <property type="component" value="Chromosome"/>
</dbReference>
<gene>
    <name evidence="3" type="ORF">K227x_34210</name>
</gene>
<dbReference type="PANTHER" id="PTHR48081">
    <property type="entry name" value="AB HYDROLASE SUPERFAMILY PROTEIN C4A8.06C"/>
    <property type="match status" value="1"/>
</dbReference>
<dbReference type="GO" id="GO:0106435">
    <property type="term" value="F:carboxylesterase activity"/>
    <property type="evidence" value="ECO:0007669"/>
    <property type="project" value="UniProtKB-EC"/>
</dbReference>
<evidence type="ECO:0000259" key="2">
    <source>
        <dbReference type="Pfam" id="PF20434"/>
    </source>
</evidence>
<sequence length="397" mass="43887">MTPGLNDSGTLWLGDSDTKELWCSGILYKTYRVQKRLNLLALGDDFLPGQADSNHNITIHFFSKVLSVPAIANARICVAFLAILLIVSSFQASAPSVWADDEPPTGDQSPTGPIFDEPTYPVKATLGLPYAQGMIYHPTDTARFFPRNLTLDVYQPDEDVAQHRPVVLLVHSGGFWTGDSLMKSMVRAGNYFAERGWVCFSINYRLHGDRAIAPTGWLKNRPTYAATRDAKAAIRWIRANAKTYRIDPNSIVAYGGSAGGYIGAALAASDESDFRDELLTNEAESKLLQATHLEQSSQVQAVVSHWGSGLLLELLKEYDGRDRFDSDDAPLLIIHGTEDKVVPYHHAEDLLKNYRSKIEHFRLDGFGHSAWAAKVNGDSLLDAVYPFMQQALNLSAK</sequence>
<evidence type="ECO:0000313" key="4">
    <source>
        <dbReference type="Proteomes" id="UP000318538"/>
    </source>
</evidence>
<accession>A0A517ND24</accession>
<evidence type="ECO:0000313" key="3">
    <source>
        <dbReference type="EMBL" id="QDT05023.1"/>
    </source>
</evidence>
<organism evidence="3 4">
    <name type="scientific">Rubripirellula lacrimiformis</name>
    <dbReference type="NCBI Taxonomy" id="1930273"/>
    <lineage>
        <taxon>Bacteria</taxon>
        <taxon>Pseudomonadati</taxon>
        <taxon>Planctomycetota</taxon>
        <taxon>Planctomycetia</taxon>
        <taxon>Pirellulales</taxon>
        <taxon>Pirellulaceae</taxon>
        <taxon>Rubripirellula</taxon>
    </lineage>
</organism>
<dbReference type="EMBL" id="CP036525">
    <property type="protein sequence ID" value="QDT05023.1"/>
    <property type="molecule type" value="Genomic_DNA"/>
</dbReference>
<dbReference type="SUPFAM" id="SSF53474">
    <property type="entry name" value="alpha/beta-Hydrolases"/>
    <property type="match status" value="1"/>
</dbReference>
<evidence type="ECO:0000256" key="1">
    <source>
        <dbReference type="ARBA" id="ARBA00022801"/>
    </source>
</evidence>
<keyword evidence="1 3" id="KW-0378">Hydrolase</keyword>
<name>A0A517ND24_9BACT</name>
<dbReference type="Gene3D" id="3.40.50.1820">
    <property type="entry name" value="alpha/beta hydrolase"/>
    <property type="match status" value="1"/>
</dbReference>
<keyword evidence="4" id="KW-1185">Reference proteome</keyword>
<dbReference type="InterPro" id="IPR029058">
    <property type="entry name" value="AB_hydrolase_fold"/>
</dbReference>
<dbReference type="Pfam" id="PF20434">
    <property type="entry name" value="BD-FAE"/>
    <property type="match status" value="1"/>
</dbReference>
<dbReference type="EC" id="3.1.1.1" evidence="3"/>
<dbReference type="KEGG" id="rlc:K227x_34210"/>
<dbReference type="InterPro" id="IPR050300">
    <property type="entry name" value="GDXG_lipolytic_enzyme"/>
</dbReference>
<dbReference type="OrthoDB" id="9771666at2"/>
<reference evidence="3 4" key="1">
    <citation type="submission" date="2019-02" db="EMBL/GenBank/DDBJ databases">
        <title>Deep-cultivation of Planctomycetes and their phenomic and genomic characterization uncovers novel biology.</title>
        <authorList>
            <person name="Wiegand S."/>
            <person name="Jogler M."/>
            <person name="Boedeker C."/>
            <person name="Pinto D."/>
            <person name="Vollmers J."/>
            <person name="Rivas-Marin E."/>
            <person name="Kohn T."/>
            <person name="Peeters S.H."/>
            <person name="Heuer A."/>
            <person name="Rast P."/>
            <person name="Oberbeckmann S."/>
            <person name="Bunk B."/>
            <person name="Jeske O."/>
            <person name="Meyerdierks A."/>
            <person name="Storesund J.E."/>
            <person name="Kallscheuer N."/>
            <person name="Luecker S."/>
            <person name="Lage O.M."/>
            <person name="Pohl T."/>
            <person name="Merkel B.J."/>
            <person name="Hornburger P."/>
            <person name="Mueller R.-W."/>
            <person name="Bruemmer F."/>
            <person name="Labrenz M."/>
            <person name="Spormann A.M."/>
            <person name="Op den Camp H."/>
            <person name="Overmann J."/>
            <person name="Amann R."/>
            <person name="Jetten M.S.M."/>
            <person name="Mascher T."/>
            <person name="Medema M.H."/>
            <person name="Devos D.P."/>
            <person name="Kaster A.-K."/>
            <person name="Ovreas L."/>
            <person name="Rohde M."/>
            <person name="Galperin M.Y."/>
            <person name="Jogler C."/>
        </authorList>
    </citation>
    <scope>NUCLEOTIDE SEQUENCE [LARGE SCALE GENOMIC DNA]</scope>
    <source>
        <strain evidence="3 4">K22_7</strain>
    </source>
</reference>
<dbReference type="AlphaFoldDB" id="A0A517ND24"/>
<dbReference type="RefSeq" id="WP_145170913.1">
    <property type="nucleotide sequence ID" value="NZ_CP036525.1"/>
</dbReference>
<feature type="domain" description="BD-FAE-like" evidence="2">
    <location>
        <begin position="151"/>
        <end position="314"/>
    </location>
</feature>
<dbReference type="InterPro" id="IPR049492">
    <property type="entry name" value="BD-FAE-like_dom"/>
</dbReference>
<protein>
    <submittedName>
        <fullName evidence="3">Carboxylesterase</fullName>
        <ecNumber evidence="3">3.1.1.1</ecNumber>
    </submittedName>
</protein>
<proteinExistence type="predicted"/>